<organism evidence="5 6">
    <name type="scientific">Cymbomonas tetramitiformis</name>
    <dbReference type="NCBI Taxonomy" id="36881"/>
    <lineage>
        <taxon>Eukaryota</taxon>
        <taxon>Viridiplantae</taxon>
        <taxon>Chlorophyta</taxon>
        <taxon>Pyramimonadophyceae</taxon>
        <taxon>Pyramimonadales</taxon>
        <taxon>Pyramimonadaceae</taxon>
        <taxon>Cymbomonas</taxon>
    </lineage>
</organism>
<dbReference type="Gene3D" id="1.20.920.10">
    <property type="entry name" value="Bromodomain-like"/>
    <property type="match status" value="1"/>
</dbReference>
<dbReference type="GO" id="GO:0017025">
    <property type="term" value="F:TBP-class protein binding"/>
    <property type="evidence" value="ECO:0007669"/>
    <property type="project" value="InterPro"/>
</dbReference>
<accession>A0AAE0EU17</accession>
<sequence length="412" mass="45262">LCGELRRKVDGDGESRSVCGKEELITDQAVIQAYLQVKELGGSGRDLAVALAAAEGLVGSSREPRGGRLMSAEEEDLLQQERRQKRRNQERLRRHNKRNGEGGEARVEYAGKCGACGQMGHMRTSKLCPYHNPSASDAAEPSATKMKIKLGKTKTAPPPLPAAAPMGEGGAVETGDATGECKVILKRIRPSGPQLSRADRQKRRNTKEDGSVELDAMGTPVVGSSKKMRRAESRSVELNNIFTAVINSLNDELSPYVVVKGGKPDKQWRIFMTPVPIKDIVKDYMDFVQTPMSGQVMKTKAKKIKYNSLDEFMADFELIRDNAYSYNAGGGKFGDPALCQVADAFLERARELVRERDPEIKIAEAKTRDAQVEPPPPEDNAKEPEPEMADTGALGEDRDPMEFKDDVDQMTP</sequence>
<gene>
    <name evidence="5" type="ORF">CYMTET_51124</name>
</gene>
<dbReference type="PRINTS" id="PR00503">
    <property type="entry name" value="BROMODOMAIN"/>
</dbReference>
<keyword evidence="6" id="KW-1185">Reference proteome</keyword>
<reference evidence="5 6" key="1">
    <citation type="journal article" date="2015" name="Genome Biol. Evol.">
        <title>Comparative Genomics of a Bacterivorous Green Alga Reveals Evolutionary Causalities and Consequences of Phago-Mixotrophic Mode of Nutrition.</title>
        <authorList>
            <person name="Burns J.A."/>
            <person name="Paasch A."/>
            <person name="Narechania A."/>
            <person name="Kim E."/>
        </authorList>
    </citation>
    <scope>NUCLEOTIDE SEQUENCE [LARGE SCALE GENOMIC DNA]</scope>
    <source>
        <strain evidence="5 6">PLY_AMNH</strain>
    </source>
</reference>
<feature type="region of interest" description="Disordered" evidence="3">
    <location>
        <begin position="360"/>
        <end position="412"/>
    </location>
</feature>
<feature type="domain" description="Bromo" evidence="4">
    <location>
        <begin position="263"/>
        <end position="334"/>
    </location>
</feature>
<dbReference type="InterPro" id="IPR041670">
    <property type="entry name" value="Znf-CCHC_6"/>
</dbReference>
<dbReference type="InterPro" id="IPR001487">
    <property type="entry name" value="Bromodomain"/>
</dbReference>
<feature type="region of interest" description="Disordered" evidence="3">
    <location>
        <begin position="187"/>
        <end position="211"/>
    </location>
</feature>
<dbReference type="PROSITE" id="PS50014">
    <property type="entry name" value="BROMODOMAIN_2"/>
    <property type="match status" value="1"/>
</dbReference>
<dbReference type="EMBL" id="LGRX02034077">
    <property type="protein sequence ID" value="KAK3238900.1"/>
    <property type="molecule type" value="Genomic_DNA"/>
</dbReference>
<dbReference type="Proteomes" id="UP001190700">
    <property type="component" value="Unassembled WGS sequence"/>
</dbReference>
<dbReference type="Pfam" id="PF15288">
    <property type="entry name" value="zf-CCHC_6"/>
    <property type="match status" value="1"/>
</dbReference>
<protein>
    <recommendedName>
        <fullName evidence="4">Bromo domain-containing protein</fullName>
    </recommendedName>
</protein>
<dbReference type="InterPro" id="IPR036427">
    <property type="entry name" value="Bromodomain-like_sf"/>
</dbReference>
<feature type="region of interest" description="Disordered" evidence="3">
    <location>
        <begin position="60"/>
        <end position="103"/>
    </location>
</feature>
<evidence type="ECO:0000313" key="6">
    <source>
        <dbReference type="Proteomes" id="UP001190700"/>
    </source>
</evidence>
<feature type="compositionally biased region" description="Basic and acidic residues" evidence="3">
    <location>
        <begin position="395"/>
        <end position="412"/>
    </location>
</feature>
<dbReference type="GO" id="GO:0005669">
    <property type="term" value="C:transcription factor TFIID complex"/>
    <property type="evidence" value="ECO:0007669"/>
    <property type="project" value="InterPro"/>
</dbReference>
<comment type="caution">
    <text evidence="5">The sequence shown here is derived from an EMBL/GenBank/DDBJ whole genome shotgun (WGS) entry which is preliminary data.</text>
</comment>
<dbReference type="GO" id="GO:0051123">
    <property type="term" value="P:RNA polymerase II preinitiation complex assembly"/>
    <property type="evidence" value="ECO:0007669"/>
    <property type="project" value="TreeGrafter"/>
</dbReference>
<dbReference type="AlphaFoldDB" id="A0AAE0EU17"/>
<name>A0AAE0EU17_9CHLO</name>
<feature type="compositionally biased region" description="Basic and acidic residues" evidence="3">
    <location>
        <begin position="79"/>
        <end position="91"/>
    </location>
</feature>
<proteinExistence type="predicted"/>
<evidence type="ECO:0000256" key="3">
    <source>
        <dbReference type="SAM" id="MobiDB-lite"/>
    </source>
</evidence>
<dbReference type="SMART" id="SM00297">
    <property type="entry name" value="BROMO"/>
    <property type="match status" value="1"/>
</dbReference>
<dbReference type="PANTHER" id="PTHR13900:SF0">
    <property type="entry name" value="TRANSCRIPTION INITIATION FACTOR TFIID SUBUNIT 1"/>
    <property type="match status" value="1"/>
</dbReference>
<dbReference type="GO" id="GO:0004402">
    <property type="term" value="F:histone acetyltransferase activity"/>
    <property type="evidence" value="ECO:0007669"/>
    <property type="project" value="InterPro"/>
</dbReference>
<feature type="compositionally biased region" description="Basic and acidic residues" evidence="3">
    <location>
        <begin position="360"/>
        <end position="371"/>
    </location>
</feature>
<dbReference type="GO" id="GO:0016251">
    <property type="term" value="F:RNA polymerase II general transcription initiation factor activity"/>
    <property type="evidence" value="ECO:0007669"/>
    <property type="project" value="InterPro"/>
</dbReference>
<dbReference type="Pfam" id="PF00439">
    <property type="entry name" value="Bromodomain"/>
    <property type="match status" value="1"/>
</dbReference>
<evidence type="ECO:0000259" key="4">
    <source>
        <dbReference type="PROSITE" id="PS50014"/>
    </source>
</evidence>
<feature type="non-terminal residue" evidence="5">
    <location>
        <position position="1"/>
    </location>
</feature>
<evidence type="ECO:0000313" key="5">
    <source>
        <dbReference type="EMBL" id="KAK3238900.1"/>
    </source>
</evidence>
<dbReference type="PANTHER" id="PTHR13900">
    <property type="entry name" value="TRANSCRIPTION INITIATION FACTOR TFIID"/>
    <property type="match status" value="1"/>
</dbReference>
<keyword evidence="1 2" id="KW-0103">Bromodomain</keyword>
<evidence type="ECO:0000256" key="2">
    <source>
        <dbReference type="PROSITE-ProRule" id="PRU00035"/>
    </source>
</evidence>
<dbReference type="SUPFAM" id="SSF47370">
    <property type="entry name" value="Bromodomain"/>
    <property type="match status" value="1"/>
</dbReference>
<evidence type="ECO:0000256" key="1">
    <source>
        <dbReference type="ARBA" id="ARBA00023117"/>
    </source>
</evidence>
<dbReference type="InterPro" id="IPR040240">
    <property type="entry name" value="TAF1"/>
</dbReference>